<dbReference type="EMBL" id="JAACJN010000267">
    <property type="protein sequence ID" value="KAF5353653.1"/>
    <property type="molecule type" value="Genomic_DNA"/>
</dbReference>
<dbReference type="Proteomes" id="UP000518752">
    <property type="component" value="Unassembled WGS sequence"/>
</dbReference>
<keyword evidence="1" id="KW-0812">Transmembrane</keyword>
<feature type="transmembrane region" description="Helical" evidence="1">
    <location>
        <begin position="99"/>
        <end position="118"/>
    </location>
</feature>
<evidence type="ECO:0000313" key="2">
    <source>
        <dbReference type="EMBL" id="KAF5353653.1"/>
    </source>
</evidence>
<evidence type="ECO:0000256" key="1">
    <source>
        <dbReference type="SAM" id="Phobius"/>
    </source>
</evidence>
<protein>
    <submittedName>
        <fullName evidence="2">Uncharacterized protein</fullName>
    </submittedName>
</protein>
<proteinExistence type="predicted"/>
<organism evidence="2 3">
    <name type="scientific">Collybiopsis confluens</name>
    <dbReference type="NCBI Taxonomy" id="2823264"/>
    <lineage>
        <taxon>Eukaryota</taxon>
        <taxon>Fungi</taxon>
        <taxon>Dikarya</taxon>
        <taxon>Basidiomycota</taxon>
        <taxon>Agaricomycotina</taxon>
        <taxon>Agaricomycetes</taxon>
        <taxon>Agaricomycetidae</taxon>
        <taxon>Agaricales</taxon>
        <taxon>Marasmiineae</taxon>
        <taxon>Omphalotaceae</taxon>
        <taxon>Collybiopsis</taxon>
    </lineage>
</organism>
<feature type="transmembrane region" description="Helical" evidence="1">
    <location>
        <begin position="265"/>
        <end position="287"/>
    </location>
</feature>
<keyword evidence="1" id="KW-0472">Membrane</keyword>
<feature type="transmembrane region" description="Helical" evidence="1">
    <location>
        <begin position="144"/>
        <end position="165"/>
    </location>
</feature>
<keyword evidence="3" id="KW-1185">Reference proteome</keyword>
<sequence length="378" mass="41613">MLLLNLLRGFDGSVHGCFRQPQSRARSKPQLDSLFPSAIAPPVMTPDESNTLLQVGYFVWYTILGQIIGCIFFGAYIGISVIAIHVLVSKVHRSRPYQIALFMQLCLLVNTIGIFLAYSSEGILQAIVISSRHESTTINLFNNMIAWLMSLNLFIGDTLVIWRAWAIWHGHKWIQHIWIILAVCNAVPMFLALTIWGGPGSDENLRAVLKNSCNVLISLAINILATAAIAYKAQMVVISRSKTQRSTNMFEKVHHHGRTQVQKTLWVMVESGAIFCVLQCSYFAMFVTASVNRSRIPLEGHTPFETYSIIIGPNGYHWDVPITDNSVSPSIESGGASGAGKTTSRMLGVFPSVAALLGLDDAYPYPKGSNCEIVLGLG</sequence>
<keyword evidence="1" id="KW-1133">Transmembrane helix</keyword>
<dbReference type="AlphaFoldDB" id="A0A8H5FYQ0"/>
<reference evidence="2 3" key="1">
    <citation type="journal article" date="2020" name="ISME J.">
        <title>Uncovering the hidden diversity of litter-decomposition mechanisms in mushroom-forming fungi.</title>
        <authorList>
            <person name="Floudas D."/>
            <person name="Bentzer J."/>
            <person name="Ahren D."/>
            <person name="Johansson T."/>
            <person name="Persson P."/>
            <person name="Tunlid A."/>
        </authorList>
    </citation>
    <scope>NUCLEOTIDE SEQUENCE [LARGE SCALE GENOMIC DNA]</scope>
    <source>
        <strain evidence="2 3">CBS 406.79</strain>
    </source>
</reference>
<accession>A0A8H5FYQ0</accession>
<feature type="transmembrane region" description="Helical" evidence="1">
    <location>
        <begin position="216"/>
        <end position="238"/>
    </location>
</feature>
<feature type="transmembrane region" description="Helical" evidence="1">
    <location>
        <begin position="177"/>
        <end position="196"/>
    </location>
</feature>
<name>A0A8H5FYQ0_9AGAR</name>
<comment type="caution">
    <text evidence="2">The sequence shown here is derived from an EMBL/GenBank/DDBJ whole genome shotgun (WGS) entry which is preliminary data.</text>
</comment>
<evidence type="ECO:0000313" key="3">
    <source>
        <dbReference type="Proteomes" id="UP000518752"/>
    </source>
</evidence>
<gene>
    <name evidence="2" type="ORF">D9757_013171</name>
</gene>
<dbReference type="OrthoDB" id="2973616at2759"/>
<feature type="transmembrane region" description="Helical" evidence="1">
    <location>
        <begin position="58"/>
        <end position="87"/>
    </location>
</feature>